<dbReference type="PANTHER" id="PTHR22550">
    <property type="entry name" value="SPORE GERMINATION PROTEIN"/>
    <property type="match status" value="1"/>
</dbReference>
<gene>
    <name evidence="5" type="ORF">PQO05_14690</name>
</gene>
<dbReference type="InterPro" id="IPR002035">
    <property type="entry name" value="VWF_A"/>
</dbReference>
<dbReference type="PANTHER" id="PTHR22550:SF14">
    <property type="entry name" value="VWFA DOMAIN-CONTAINING PROTEIN"/>
    <property type="match status" value="1"/>
</dbReference>
<dbReference type="Gene3D" id="3.40.50.410">
    <property type="entry name" value="von Willebrand factor, type A domain"/>
    <property type="match status" value="1"/>
</dbReference>
<proteinExistence type="predicted"/>
<dbReference type="SMART" id="SM00028">
    <property type="entry name" value="TPR"/>
    <property type="match status" value="1"/>
</dbReference>
<feature type="domain" description="VWFA" evidence="4">
    <location>
        <begin position="106"/>
        <end position="292"/>
    </location>
</feature>
<dbReference type="SUPFAM" id="SSF53300">
    <property type="entry name" value="vWA-like"/>
    <property type="match status" value="1"/>
</dbReference>
<dbReference type="EMBL" id="CP117167">
    <property type="protein sequence ID" value="WCT09977.1"/>
    <property type="molecule type" value="Genomic_DNA"/>
</dbReference>
<dbReference type="InterPro" id="IPR036465">
    <property type="entry name" value="vWFA_dom_sf"/>
</dbReference>
<dbReference type="PROSITE" id="PS50293">
    <property type="entry name" value="TPR_REGION"/>
    <property type="match status" value="1"/>
</dbReference>
<evidence type="ECO:0000313" key="5">
    <source>
        <dbReference type="EMBL" id="WCT09977.1"/>
    </source>
</evidence>
<keyword evidence="3" id="KW-1133">Transmembrane helix</keyword>
<keyword evidence="3" id="KW-0472">Membrane</keyword>
<dbReference type="RefSeq" id="WP_273628071.1">
    <property type="nucleotide sequence ID" value="NZ_CP117167.1"/>
</dbReference>
<sequence>METYWHDLKNIITHIDWKEFHFLRFRALYLFVPLSVIVLLLIVSNHERRKWKTMVASPLRQYMFSKGSHWAIIMPMLLFIIGVSCMIIGLAGPTWKKKEIPGQKIQAVVLIALDLSRSMMVKDVDPNRIERAKFKIIDFLDANPRARAGLVAFAGTAHPVLPFTGDYKIIKFHSQSLSNKIMPVQGSNIPVLLREVDTLMKHVTAPSTLLLMTDAIDTDDAALLSNWVDKSIHRLEILLVSTPNGASIPGYPKVISKQDPSVLQNLSQDTKITITNLTLDNSDVKGIADRVSKKLYFESEKKKDAKEWDDMGYLMLLPALAICLFWFRRGWTIQWCVLIFATLSLSSCGLKSRNPDWWYTKDYQGQMLENNGKYAEAADRFEDDKYKAVAYYKAGNYEAAADLFALDSSAAGNYNRGLALTRLGRYDAAEDAFKNAINLDPSLKIQVAKSLEATKNIKHKADSIARFDGQSVTNKFGDKQIASKKKHKDDPLKEHKPQSEDEKLSADTRVKNMPKFGDRTSDEVASNIHIAKESKSPGKGTPPDRSGQLPSNILLRRAAADPGEFLHKRFLLQEKLYYRNVKKSKTPW</sequence>
<feature type="region of interest" description="Disordered" evidence="2">
    <location>
        <begin position="475"/>
        <end position="552"/>
    </location>
</feature>
<evidence type="ECO:0000259" key="4">
    <source>
        <dbReference type="SMART" id="SM00327"/>
    </source>
</evidence>
<dbReference type="SMART" id="SM00327">
    <property type="entry name" value="VWA"/>
    <property type="match status" value="1"/>
</dbReference>
<evidence type="ECO:0000256" key="2">
    <source>
        <dbReference type="SAM" id="MobiDB-lite"/>
    </source>
</evidence>
<name>A0ABY7T0L7_9SPHI</name>
<evidence type="ECO:0000313" key="6">
    <source>
        <dbReference type="Proteomes" id="UP001216139"/>
    </source>
</evidence>
<evidence type="ECO:0000256" key="1">
    <source>
        <dbReference type="PROSITE-ProRule" id="PRU00339"/>
    </source>
</evidence>
<feature type="repeat" description="TPR" evidence="1">
    <location>
        <begin position="410"/>
        <end position="443"/>
    </location>
</feature>
<organism evidence="5 6">
    <name type="scientific">Mucilaginibacter jinjuensis</name>
    <dbReference type="NCBI Taxonomy" id="1176721"/>
    <lineage>
        <taxon>Bacteria</taxon>
        <taxon>Pseudomonadati</taxon>
        <taxon>Bacteroidota</taxon>
        <taxon>Sphingobacteriia</taxon>
        <taxon>Sphingobacteriales</taxon>
        <taxon>Sphingobacteriaceae</taxon>
        <taxon>Mucilaginibacter</taxon>
    </lineage>
</organism>
<dbReference type="Pfam" id="PF00515">
    <property type="entry name" value="TPR_1"/>
    <property type="match status" value="1"/>
</dbReference>
<feature type="transmembrane region" description="Helical" evidence="3">
    <location>
        <begin position="27"/>
        <end position="44"/>
    </location>
</feature>
<reference evidence="5 6" key="1">
    <citation type="submission" date="2023-02" db="EMBL/GenBank/DDBJ databases">
        <title>Genome sequence of Mucilaginibacter jinjuensis strain KACC 16571.</title>
        <authorList>
            <person name="Kim S."/>
            <person name="Heo J."/>
            <person name="Kwon S.-W."/>
        </authorList>
    </citation>
    <scope>NUCLEOTIDE SEQUENCE [LARGE SCALE GENOMIC DNA]</scope>
    <source>
        <strain evidence="5 6">KACC 16571</strain>
    </source>
</reference>
<accession>A0ABY7T0L7</accession>
<dbReference type="PROSITE" id="PS50005">
    <property type="entry name" value="TPR"/>
    <property type="match status" value="1"/>
</dbReference>
<dbReference type="Proteomes" id="UP001216139">
    <property type="component" value="Chromosome"/>
</dbReference>
<feature type="compositionally biased region" description="Basic and acidic residues" evidence="2">
    <location>
        <begin position="488"/>
        <end position="522"/>
    </location>
</feature>
<dbReference type="Pfam" id="PF13519">
    <property type="entry name" value="VWA_2"/>
    <property type="match status" value="1"/>
</dbReference>
<dbReference type="InterPro" id="IPR011990">
    <property type="entry name" value="TPR-like_helical_dom_sf"/>
</dbReference>
<dbReference type="InterPro" id="IPR050768">
    <property type="entry name" value="UPF0353/GerABKA_families"/>
</dbReference>
<keyword evidence="3" id="KW-0812">Transmembrane</keyword>
<dbReference type="Gene3D" id="1.25.40.10">
    <property type="entry name" value="Tetratricopeptide repeat domain"/>
    <property type="match status" value="1"/>
</dbReference>
<keyword evidence="6" id="KW-1185">Reference proteome</keyword>
<keyword evidence="1" id="KW-0802">TPR repeat</keyword>
<dbReference type="SUPFAM" id="SSF48452">
    <property type="entry name" value="TPR-like"/>
    <property type="match status" value="1"/>
</dbReference>
<dbReference type="InterPro" id="IPR019734">
    <property type="entry name" value="TPR_rpt"/>
</dbReference>
<protein>
    <submittedName>
        <fullName evidence="5">VWA domain-containing protein</fullName>
    </submittedName>
</protein>
<evidence type="ECO:0000256" key="3">
    <source>
        <dbReference type="SAM" id="Phobius"/>
    </source>
</evidence>
<feature type="transmembrane region" description="Helical" evidence="3">
    <location>
        <begin position="70"/>
        <end position="91"/>
    </location>
</feature>